<dbReference type="Pfam" id="PF13493">
    <property type="entry name" value="DUF4118"/>
    <property type="match status" value="1"/>
</dbReference>
<name>A0A5N7MPY9_9HYPH</name>
<dbReference type="SUPFAM" id="SSF47384">
    <property type="entry name" value="Homodimeric domain of signal transducing histidine kinase"/>
    <property type="match status" value="1"/>
</dbReference>
<dbReference type="OrthoDB" id="9806130at2"/>
<dbReference type="SMART" id="SM00388">
    <property type="entry name" value="HisKA"/>
    <property type="match status" value="1"/>
</dbReference>
<dbReference type="Gene3D" id="3.30.450.40">
    <property type="match status" value="1"/>
</dbReference>
<evidence type="ECO:0000256" key="4">
    <source>
        <dbReference type="ARBA" id="ARBA00022553"/>
    </source>
</evidence>
<feature type="transmembrane region" description="Helical" evidence="13">
    <location>
        <begin position="34"/>
        <end position="53"/>
    </location>
</feature>
<dbReference type="EMBL" id="VOSK01000195">
    <property type="protein sequence ID" value="MPR29065.1"/>
    <property type="molecule type" value="Genomic_DNA"/>
</dbReference>
<keyword evidence="6 13" id="KW-0812">Transmembrane</keyword>
<evidence type="ECO:0000256" key="2">
    <source>
        <dbReference type="ARBA" id="ARBA00004141"/>
    </source>
</evidence>
<organism evidence="15 16">
    <name type="scientific">Microvirga tunisiensis</name>
    <dbReference type="NCBI Taxonomy" id="2108360"/>
    <lineage>
        <taxon>Bacteria</taxon>
        <taxon>Pseudomonadati</taxon>
        <taxon>Pseudomonadota</taxon>
        <taxon>Alphaproteobacteria</taxon>
        <taxon>Hyphomicrobiales</taxon>
        <taxon>Methylobacteriaceae</taxon>
        <taxon>Microvirga</taxon>
    </lineage>
</organism>
<sequence length="530" mass="56488">MRDADSRMAETFARTGGAARGLRHLLADHAVDPWSFGAALAAVAGILVPSLLLKRVAGVECVDTVFLIAVVAVAIRYGLWPSLVSAVAGALAYDFFFVPPVHELTITHPDNAITLPVFMLAAVVTSHLTARLRIEALAARRCVATAEALYAFSQRVAGITELDELLRATVQQIGTMLDCEAALLLPDGTGQPAVRASTPSWREIEASGDGDPGARHADVRFLDLWTNDAVVGQVGIARHGTRTARHGTRTARNEDLLTGDQQKTLDALLSQAAVAIERIRFGRERDEARLAAETERLRAALLTSLSHDLKTPLSSILGAITALRTDRNLYGETARDELESMIQDEAERLDRFVANLLHMTRLEAGAIVPDRQPVDVGEVIGSAVRQTASVLGGHAVRVEVAPDLPLLDLDPGLLEHALVNLLDNAARYAPAGSAVTLRARQEAGGVAVEVADEGPGLPSCEPERVFEMFRHCGNRDRQATGTGLGLTICHGFVEALGGRIRAGSRDDGPGAVFTITFPKSLLSVTKATGP</sequence>
<dbReference type="Gene3D" id="1.20.120.620">
    <property type="entry name" value="Backbone structure of the membrane domain of e. Coli histidine kinase receptor kdpd"/>
    <property type="match status" value="1"/>
</dbReference>
<evidence type="ECO:0000256" key="5">
    <source>
        <dbReference type="ARBA" id="ARBA00022679"/>
    </source>
</evidence>
<dbReference type="InterPro" id="IPR004358">
    <property type="entry name" value="Sig_transdc_His_kin-like_C"/>
</dbReference>
<dbReference type="Pfam" id="PF02518">
    <property type="entry name" value="HATPase_c"/>
    <property type="match status" value="1"/>
</dbReference>
<dbReference type="Gene3D" id="3.30.565.10">
    <property type="entry name" value="Histidine kinase-like ATPase, C-terminal domain"/>
    <property type="match status" value="1"/>
</dbReference>
<comment type="subcellular location">
    <subcellularLocation>
        <location evidence="2">Membrane</location>
        <topology evidence="2">Multi-pass membrane protein</topology>
    </subcellularLocation>
</comment>
<dbReference type="InterPro" id="IPR025201">
    <property type="entry name" value="KdpD_TM"/>
</dbReference>
<dbReference type="PRINTS" id="PR00344">
    <property type="entry name" value="BCTRLSENSOR"/>
</dbReference>
<evidence type="ECO:0000313" key="16">
    <source>
        <dbReference type="Proteomes" id="UP000403266"/>
    </source>
</evidence>
<evidence type="ECO:0000313" key="15">
    <source>
        <dbReference type="EMBL" id="MPR29065.1"/>
    </source>
</evidence>
<evidence type="ECO:0000256" key="8">
    <source>
        <dbReference type="ARBA" id="ARBA00022777"/>
    </source>
</evidence>
<dbReference type="Proteomes" id="UP000403266">
    <property type="component" value="Unassembled WGS sequence"/>
</dbReference>
<feature type="domain" description="Histidine kinase" evidence="14">
    <location>
        <begin position="304"/>
        <end position="521"/>
    </location>
</feature>
<keyword evidence="5" id="KW-0808">Transferase</keyword>
<evidence type="ECO:0000256" key="10">
    <source>
        <dbReference type="ARBA" id="ARBA00022989"/>
    </source>
</evidence>
<dbReference type="InterPro" id="IPR036097">
    <property type="entry name" value="HisK_dim/P_sf"/>
</dbReference>
<evidence type="ECO:0000256" key="12">
    <source>
        <dbReference type="ARBA" id="ARBA00023136"/>
    </source>
</evidence>
<evidence type="ECO:0000256" key="9">
    <source>
        <dbReference type="ARBA" id="ARBA00022840"/>
    </source>
</evidence>
<dbReference type="InterPro" id="IPR029016">
    <property type="entry name" value="GAF-like_dom_sf"/>
</dbReference>
<dbReference type="GO" id="GO:0005524">
    <property type="term" value="F:ATP binding"/>
    <property type="evidence" value="ECO:0007669"/>
    <property type="project" value="UniProtKB-KW"/>
</dbReference>
<dbReference type="RefSeq" id="WP_152715758.1">
    <property type="nucleotide sequence ID" value="NZ_VOSJ01000197.1"/>
</dbReference>
<dbReference type="SMART" id="SM00387">
    <property type="entry name" value="HATPase_c"/>
    <property type="match status" value="1"/>
</dbReference>
<keyword evidence="10 13" id="KW-1133">Transmembrane helix</keyword>
<dbReference type="EC" id="2.7.13.3" evidence="3"/>
<dbReference type="InterPro" id="IPR052023">
    <property type="entry name" value="Histidine_kinase_KdpD"/>
</dbReference>
<dbReference type="AlphaFoldDB" id="A0A5N7MPY9"/>
<evidence type="ECO:0000256" key="6">
    <source>
        <dbReference type="ARBA" id="ARBA00022692"/>
    </source>
</evidence>
<dbReference type="SUPFAM" id="SSF55874">
    <property type="entry name" value="ATPase domain of HSP90 chaperone/DNA topoisomerase II/histidine kinase"/>
    <property type="match status" value="1"/>
</dbReference>
<dbReference type="GO" id="GO:0000155">
    <property type="term" value="F:phosphorelay sensor kinase activity"/>
    <property type="evidence" value="ECO:0007669"/>
    <property type="project" value="InterPro"/>
</dbReference>
<evidence type="ECO:0000259" key="14">
    <source>
        <dbReference type="PROSITE" id="PS50109"/>
    </source>
</evidence>
<dbReference type="InterPro" id="IPR005467">
    <property type="entry name" value="His_kinase_dom"/>
</dbReference>
<comment type="catalytic activity">
    <reaction evidence="1">
        <text>ATP + protein L-histidine = ADP + protein N-phospho-L-histidine.</text>
        <dbReference type="EC" id="2.7.13.3"/>
    </reaction>
</comment>
<dbReference type="GO" id="GO:0005886">
    <property type="term" value="C:plasma membrane"/>
    <property type="evidence" value="ECO:0007669"/>
    <property type="project" value="TreeGrafter"/>
</dbReference>
<dbReference type="Pfam" id="PF00512">
    <property type="entry name" value="HisKA"/>
    <property type="match status" value="1"/>
</dbReference>
<gene>
    <name evidence="15" type="ORF">FS320_29100</name>
</gene>
<evidence type="ECO:0000256" key="13">
    <source>
        <dbReference type="SAM" id="Phobius"/>
    </source>
</evidence>
<keyword evidence="9" id="KW-0067">ATP-binding</keyword>
<dbReference type="PANTHER" id="PTHR45569">
    <property type="entry name" value="SENSOR PROTEIN KDPD"/>
    <property type="match status" value="1"/>
</dbReference>
<accession>A0A5N7MPY9</accession>
<dbReference type="PROSITE" id="PS50109">
    <property type="entry name" value="HIS_KIN"/>
    <property type="match status" value="1"/>
</dbReference>
<dbReference type="InterPro" id="IPR003594">
    <property type="entry name" value="HATPase_dom"/>
</dbReference>
<comment type="caution">
    <text evidence="15">The sequence shown here is derived from an EMBL/GenBank/DDBJ whole genome shotgun (WGS) entry which is preliminary data.</text>
</comment>
<evidence type="ECO:0000256" key="1">
    <source>
        <dbReference type="ARBA" id="ARBA00000085"/>
    </source>
</evidence>
<dbReference type="Gene3D" id="1.10.287.130">
    <property type="match status" value="1"/>
</dbReference>
<evidence type="ECO:0000256" key="3">
    <source>
        <dbReference type="ARBA" id="ARBA00012438"/>
    </source>
</evidence>
<keyword evidence="11" id="KW-0902">Two-component regulatory system</keyword>
<keyword evidence="7" id="KW-0547">Nucleotide-binding</keyword>
<keyword evidence="8" id="KW-0418">Kinase</keyword>
<feature type="transmembrane region" description="Helical" evidence="13">
    <location>
        <begin position="65"/>
        <end position="93"/>
    </location>
</feature>
<dbReference type="InterPro" id="IPR038318">
    <property type="entry name" value="KdpD_sf"/>
</dbReference>
<proteinExistence type="predicted"/>
<dbReference type="PANTHER" id="PTHR45569:SF1">
    <property type="entry name" value="SENSOR PROTEIN KDPD"/>
    <property type="match status" value="1"/>
</dbReference>
<evidence type="ECO:0000256" key="7">
    <source>
        <dbReference type="ARBA" id="ARBA00022741"/>
    </source>
</evidence>
<dbReference type="InterPro" id="IPR036890">
    <property type="entry name" value="HATPase_C_sf"/>
</dbReference>
<dbReference type="CDD" id="cd00075">
    <property type="entry name" value="HATPase"/>
    <property type="match status" value="1"/>
</dbReference>
<reference evidence="15 16" key="1">
    <citation type="journal article" date="2019" name="Syst. Appl. Microbiol.">
        <title>Microvirga tunisiensis sp. nov., a root nodule symbiotic bacterium isolated from Lupinus micranthus and L. luteus grown in Northern Tunisia.</title>
        <authorList>
            <person name="Msaddak A."/>
            <person name="Rejili M."/>
            <person name="Duran D."/>
            <person name="Mars M."/>
            <person name="Palacios J.M."/>
            <person name="Ruiz-Argueso T."/>
            <person name="Rey L."/>
            <person name="Imperial J."/>
        </authorList>
    </citation>
    <scope>NUCLEOTIDE SEQUENCE [LARGE SCALE GENOMIC DNA]</scope>
    <source>
        <strain evidence="15 16">Lmie10</strain>
    </source>
</reference>
<keyword evidence="12 13" id="KW-0472">Membrane</keyword>
<evidence type="ECO:0000256" key="11">
    <source>
        <dbReference type="ARBA" id="ARBA00023012"/>
    </source>
</evidence>
<keyword evidence="16" id="KW-1185">Reference proteome</keyword>
<protein>
    <recommendedName>
        <fullName evidence="3">histidine kinase</fullName>
        <ecNumber evidence="3">2.7.13.3</ecNumber>
    </recommendedName>
</protein>
<keyword evidence="4" id="KW-0597">Phosphoprotein</keyword>
<dbReference type="CDD" id="cd00082">
    <property type="entry name" value="HisKA"/>
    <property type="match status" value="1"/>
</dbReference>
<dbReference type="InterPro" id="IPR003661">
    <property type="entry name" value="HisK_dim/P_dom"/>
</dbReference>